<protein>
    <submittedName>
        <fullName evidence="2">DUF5641 domain-containing protein</fullName>
    </submittedName>
</protein>
<accession>A0A8X6LUC2</accession>
<dbReference type="Proteomes" id="UP000887116">
    <property type="component" value="Unassembled WGS sequence"/>
</dbReference>
<dbReference type="AlphaFoldDB" id="A0A8X6LUC2"/>
<dbReference type="EMBL" id="BMAO01027874">
    <property type="protein sequence ID" value="GFR20259.1"/>
    <property type="molecule type" value="Genomic_DNA"/>
</dbReference>
<keyword evidence="3" id="KW-1185">Reference proteome</keyword>
<evidence type="ECO:0000259" key="1">
    <source>
        <dbReference type="Pfam" id="PF18701"/>
    </source>
</evidence>
<name>A0A8X6LUC2_TRICU</name>
<dbReference type="PANTHER" id="PTHR47331">
    <property type="entry name" value="PHD-TYPE DOMAIN-CONTAINING PROTEIN"/>
    <property type="match status" value="1"/>
</dbReference>
<organism evidence="2 3">
    <name type="scientific">Trichonephila clavata</name>
    <name type="common">Joro spider</name>
    <name type="synonym">Nephila clavata</name>
    <dbReference type="NCBI Taxonomy" id="2740835"/>
    <lineage>
        <taxon>Eukaryota</taxon>
        <taxon>Metazoa</taxon>
        <taxon>Ecdysozoa</taxon>
        <taxon>Arthropoda</taxon>
        <taxon>Chelicerata</taxon>
        <taxon>Arachnida</taxon>
        <taxon>Araneae</taxon>
        <taxon>Araneomorphae</taxon>
        <taxon>Entelegynae</taxon>
        <taxon>Araneoidea</taxon>
        <taxon>Nephilidae</taxon>
        <taxon>Trichonephila</taxon>
    </lineage>
</organism>
<dbReference type="Pfam" id="PF18701">
    <property type="entry name" value="DUF5641"/>
    <property type="match status" value="1"/>
</dbReference>
<proteinExistence type="predicted"/>
<evidence type="ECO:0000313" key="2">
    <source>
        <dbReference type="EMBL" id="GFR20259.1"/>
    </source>
</evidence>
<sequence length="257" mass="28786">MQHQLFGGRKTQTQSNDVYELLICSLDQSFSLRVELFSEEKICGKVPKVSSPVVINELNRRGIILSDLVYEDCEIDLLLGANVAGLLFMGGSIELESDELESAEIQLIQSVQAQCFVDEKNEYTGQLIQRQKQHPQSSNICEGDIVLIGDDWKKRLQWPLARVIKLIPGKDGLVRTVKLRTQSCTLIRPIQRVFPLEVSGNIVTSLPLQKVQQIDSSINCADPDTLKATVKPQVTRCGRPVKKPDKLNLLTLTDVFD</sequence>
<comment type="caution">
    <text evidence="2">The sequence shown here is derived from an EMBL/GenBank/DDBJ whole genome shotgun (WGS) entry which is preliminary data.</text>
</comment>
<evidence type="ECO:0000313" key="3">
    <source>
        <dbReference type="Proteomes" id="UP000887116"/>
    </source>
</evidence>
<feature type="domain" description="DUF5641" evidence="1">
    <location>
        <begin position="106"/>
        <end position="196"/>
    </location>
</feature>
<dbReference type="InterPro" id="IPR040676">
    <property type="entry name" value="DUF5641"/>
</dbReference>
<gene>
    <name evidence="2" type="primary">AVEN_59441_1</name>
    <name evidence="2" type="ORF">TNCT_158081</name>
</gene>
<reference evidence="2" key="1">
    <citation type="submission" date="2020-07" db="EMBL/GenBank/DDBJ databases">
        <title>Multicomponent nature underlies the extraordinary mechanical properties of spider dragline silk.</title>
        <authorList>
            <person name="Kono N."/>
            <person name="Nakamura H."/>
            <person name="Mori M."/>
            <person name="Yoshida Y."/>
            <person name="Ohtoshi R."/>
            <person name="Malay A.D."/>
            <person name="Moran D.A.P."/>
            <person name="Tomita M."/>
            <person name="Numata K."/>
            <person name="Arakawa K."/>
        </authorList>
    </citation>
    <scope>NUCLEOTIDE SEQUENCE</scope>
</reference>
<dbReference type="OrthoDB" id="6020750at2759"/>
<dbReference type="PANTHER" id="PTHR47331:SF1">
    <property type="entry name" value="GAG-LIKE PROTEIN"/>
    <property type="match status" value="1"/>
</dbReference>